<name>A0A1W0ABB9_9STRA</name>
<dbReference type="Gene3D" id="1.25.40.10">
    <property type="entry name" value="Tetratricopeptide repeat domain"/>
    <property type="match status" value="1"/>
</dbReference>
<keyword evidence="1" id="KW-0479">Metal-binding</keyword>
<dbReference type="SUPFAM" id="SSF48403">
    <property type="entry name" value="Ankyrin repeat"/>
    <property type="match status" value="1"/>
</dbReference>
<evidence type="ECO:0000256" key="1">
    <source>
        <dbReference type="ARBA" id="ARBA00022723"/>
    </source>
</evidence>
<keyword evidence="2 4" id="KW-0863">Zinc-finger</keyword>
<feature type="repeat" description="TPR" evidence="5">
    <location>
        <begin position="335"/>
        <end position="368"/>
    </location>
</feature>
<dbReference type="InterPro" id="IPR019734">
    <property type="entry name" value="TPR_rpt"/>
</dbReference>
<dbReference type="GO" id="GO:0043130">
    <property type="term" value="F:ubiquitin binding"/>
    <property type="evidence" value="ECO:0007669"/>
    <property type="project" value="TreeGrafter"/>
</dbReference>
<dbReference type="SMART" id="SM00064">
    <property type="entry name" value="FYVE"/>
    <property type="match status" value="1"/>
</dbReference>
<dbReference type="SUPFAM" id="SSF57903">
    <property type="entry name" value="FYVE/PHD zinc finger"/>
    <property type="match status" value="1"/>
</dbReference>
<dbReference type="GO" id="GO:0006623">
    <property type="term" value="P:protein targeting to vacuole"/>
    <property type="evidence" value="ECO:0007669"/>
    <property type="project" value="TreeGrafter"/>
</dbReference>
<feature type="compositionally biased region" description="Polar residues" evidence="6">
    <location>
        <begin position="228"/>
        <end position="237"/>
    </location>
</feature>
<dbReference type="Gene3D" id="1.25.40.20">
    <property type="entry name" value="Ankyrin repeat-containing domain"/>
    <property type="match status" value="1"/>
</dbReference>
<dbReference type="InterPro" id="IPR013083">
    <property type="entry name" value="Znf_RING/FYVE/PHD"/>
</dbReference>
<dbReference type="InterPro" id="IPR011990">
    <property type="entry name" value="TPR-like_helical_dom_sf"/>
</dbReference>
<dbReference type="PROSITE" id="PS50178">
    <property type="entry name" value="ZF_FYVE"/>
    <property type="match status" value="1"/>
</dbReference>
<dbReference type="InterPro" id="IPR011011">
    <property type="entry name" value="Znf_FYVE_PHD"/>
</dbReference>
<evidence type="ECO:0000256" key="5">
    <source>
        <dbReference type="PROSITE-ProRule" id="PRU00339"/>
    </source>
</evidence>
<proteinExistence type="predicted"/>
<dbReference type="PANTHER" id="PTHR47794">
    <property type="entry name" value="VACUOLAR PROTEIN SORTING-ASSOCIATED PROTEIN 27"/>
    <property type="match status" value="1"/>
</dbReference>
<dbReference type="SUPFAM" id="SSF48452">
    <property type="entry name" value="TPR-like"/>
    <property type="match status" value="1"/>
</dbReference>
<feature type="region of interest" description="Disordered" evidence="6">
    <location>
        <begin position="303"/>
        <end position="332"/>
    </location>
</feature>
<reference evidence="8 9" key="1">
    <citation type="journal article" date="2014" name="Genome Biol. Evol.">
        <title>The secreted proteins of Achlya hypogyna and Thraustotheca clavata identify the ancestral oomycete secretome and reveal gene acquisitions by horizontal gene transfer.</title>
        <authorList>
            <person name="Misner I."/>
            <person name="Blouin N."/>
            <person name="Leonard G."/>
            <person name="Richards T.A."/>
            <person name="Lane C.E."/>
        </authorList>
    </citation>
    <scope>NUCLEOTIDE SEQUENCE [LARGE SCALE GENOMIC DNA]</scope>
    <source>
        <strain evidence="8 9">ATCC 34112</strain>
    </source>
</reference>
<dbReference type="OrthoDB" id="194358at2759"/>
<dbReference type="FunFam" id="3.30.40.10:FF:000345">
    <property type="entry name" value="Vacuolar protein sorting-associated protein 27"/>
    <property type="match status" value="1"/>
</dbReference>
<dbReference type="SMART" id="SM00028">
    <property type="entry name" value="TPR"/>
    <property type="match status" value="3"/>
</dbReference>
<evidence type="ECO:0000256" key="4">
    <source>
        <dbReference type="PROSITE-ProRule" id="PRU00091"/>
    </source>
</evidence>
<evidence type="ECO:0000313" key="8">
    <source>
        <dbReference type="EMBL" id="OQS07300.1"/>
    </source>
</evidence>
<dbReference type="GO" id="GO:0043328">
    <property type="term" value="P:protein transport to vacuole involved in ubiquitin-dependent protein catabolic process via the multivesicular body sorting pathway"/>
    <property type="evidence" value="ECO:0007669"/>
    <property type="project" value="TreeGrafter"/>
</dbReference>
<keyword evidence="5" id="KW-0802">TPR repeat</keyword>
<sequence length="452" mass="50224">MPREAIELAERSQWQALCELLAEHKHLARESDDFGMLALHWACTDASVTVAAIDALLDAYEAATMRVNKGGLLPLHIAVKAKVDDAILLRLITAYPDALIVNTPTDELPVDLADKVQSPAYVWLLEHENAYKIASGLEPRRQIVPVAPATMLPPRWRQEKECHICQVKFSTFRARHHCRACGASVCSAHSNKRIPLPYLSLTVPQRVCTSCFEEASRNGNDDPPTPNRARSQTTMSSLKPPRPLFPTILPNENDGGIVMPRLPSKAVPRIRTTPRLNSLEEGPLSKSFEQSDEDFIDMSRYLHGNRRNEPERMRSSSASTTGSSFSEKTNGNDMAHTHYLLGAALMERDEFEKAISELRKSIQVNDNDPKVWLALARALHAVCKDDEAEMIARRVLKSQPTGQNGPVLTLLGKILHAKGDTDAAIRIFQHALGTFYLEDDDEVQVGAATTEF</sequence>
<dbReference type="PANTHER" id="PTHR47794:SF1">
    <property type="entry name" value="VACUOLAR PROTEIN SORTING-ASSOCIATED PROTEIN 27"/>
    <property type="match status" value="1"/>
</dbReference>
<dbReference type="GO" id="GO:0032266">
    <property type="term" value="F:phosphatidylinositol-3-phosphate binding"/>
    <property type="evidence" value="ECO:0007669"/>
    <property type="project" value="TreeGrafter"/>
</dbReference>
<dbReference type="Pfam" id="PF01363">
    <property type="entry name" value="FYVE"/>
    <property type="match status" value="1"/>
</dbReference>
<evidence type="ECO:0000256" key="3">
    <source>
        <dbReference type="ARBA" id="ARBA00022833"/>
    </source>
</evidence>
<accession>A0A1W0ABB9</accession>
<dbReference type="CDD" id="cd15760">
    <property type="entry name" value="FYVE_scVPS27p_like"/>
    <property type="match status" value="1"/>
</dbReference>
<evidence type="ECO:0000256" key="2">
    <source>
        <dbReference type="ARBA" id="ARBA00022771"/>
    </source>
</evidence>
<dbReference type="EMBL" id="JNBS01000253">
    <property type="protein sequence ID" value="OQS07300.1"/>
    <property type="molecule type" value="Genomic_DNA"/>
</dbReference>
<dbReference type="Proteomes" id="UP000243217">
    <property type="component" value="Unassembled WGS sequence"/>
</dbReference>
<dbReference type="STRING" id="74557.A0A1W0ABB9"/>
<feature type="region of interest" description="Disordered" evidence="6">
    <location>
        <begin position="214"/>
        <end position="290"/>
    </location>
</feature>
<evidence type="ECO:0000313" key="9">
    <source>
        <dbReference type="Proteomes" id="UP000243217"/>
    </source>
</evidence>
<evidence type="ECO:0000259" key="7">
    <source>
        <dbReference type="PROSITE" id="PS50178"/>
    </source>
</evidence>
<dbReference type="InterPro" id="IPR017455">
    <property type="entry name" value="Znf_FYVE-rel"/>
</dbReference>
<feature type="domain" description="FYVE-type" evidence="7">
    <location>
        <begin position="156"/>
        <end position="216"/>
    </location>
</feature>
<keyword evidence="9" id="KW-1185">Reference proteome</keyword>
<feature type="compositionally biased region" description="Low complexity" evidence="6">
    <location>
        <begin position="315"/>
        <end position="326"/>
    </location>
</feature>
<dbReference type="Pfam" id="PF13181">
    <property type="entry name" value="TPR_8"/>
    <property type="match status" value="2"/>
</dbReference>
<dbReference type="GO" id="GO:0033565">
    <property type="term" value="C:ESCRT-0 complex"/>
    <property type="evidence" value="ECO:0007669"/>
    <property type="project" value="TreeGrafter"/>
</dbReference>
<comment type="caution">
    <text evidence="8">The sequence shown here is derived from an EMBL/GenBank/DDBJ whole genome shotgun (WGS) entry which is preliminary data.</text>
</comment>
<dbReference type="Gene3D" id="3.30.40.10">
    <property type="entry name" value="Zinc/RING finger domain, C3HC4 (zinc finger)"/>
    <property type="match status" value="1"/>
</dbReference>
<protein>
    <recommendedName>
        <fullName evidence="7">FYVE-type domain-containing protein</fullName>
    </recommendedName>
</protein>
<organism evidence="8 9">
    <name type="scientific">Thraustotheca clavata</name>
    <dbReference type="NCBI Taxonomy" id="74557"/>
    <lineage>
        <taxon>Eukaryota</taxon>
        <taxon>Sar</taxon>
        <taxon>Stramenopiles</taxon>
        <taxon>Oomycota</taxon>
        <taxon>Saprolegniomycetes</taxon>
        <taxon>Saprolegniales</taxon>
        <taxon>Achlyaceae</taxon>
        <taxon>Thraustotheca</taxon>
    </lineage>
</organism>
<gene>
    <name evidence="8" type="ORF">THRCLA_00697</name>
</gene>
<dbReference type="PROSITE" id="PS50005">
    <property type="entry name" value="TPR"/>
    <property type="match status" value="1"/>
</dbReference>
<dbReference type="AlphaFoldDB" id="A0A1W0ABB9"/>
<dbReference type="GO" id="GO:0008270">
    <property type="term" value="F:zinc ion binding"/>
    <property type="evidence" value="ECO:0007669"/>
    <property type="project" value="UniProtKB-KW"/>
</dbReference>
<evidence type="ECO:0000256" key="6">
    <source>
        <dbReference type="SAM" id="MobiDB-lite"/>
    </source>
</evidence>
<dbReference type="InterPro" id="IPR000306">
    <property type="entry name" value="Znf_FYVE"/>
</dbReference>
<keyword evidence="3" id="KW-0862">Zinc</keyword>
<dbReference type="InterPro" id="IPR036770">
    <property type="entry name" value="Ankyrin_rpt-contain_sf"/>
</dbReference>